<protein>
    <recommendedName>
        <fullName evidence="4">DUF4245 domain-containing protein</fullName>
    </recommendedName>
</protein>
<dbReference type="InterPro" id="IPR025339">
    <property type="entry name" value="DUF4245"/>
</dbReference>
<dbReference type="RefSeq" id="WP_173156727.1">
    <property type="nucleotide sequence ID" value="NZ_AP022871.1"/>
</dbReference>
<dbReference type="EMBL" id="AP022871">
    <property type="protein sequence ID" value="BCB85198.1"/>
    <property type="molecule type" value="Genomic_DNA"/>
</dbReference>
<gene>
    <name evidence="2" type="ORF">Psuf_025110</name>
</gene>
<dbReference type="Pfam" id="PF14030">
    <property type="entry name" value="DUF4245"/>
    <property type="match status" value="1"/>
</dbReference>
<evidence type="ECO:0000313" key="2">
    <source>
        <dbReference type="EMBL" id="BCB85198.1"/>
    </source>
</evidence>
<dbReference type="AlphaFoldDB" id="A0A6F8YGV2"/>
<keyword evidence="1" id="KW-1133">Transmembrane helix</keyword>
<dbReference type="Proteomes" id="UP000503011">
    <property type="component" value="Chromosome"/>
</dbReference>
<organism evidence="2 3">
    <name type="scientific">Phytohabitans suffuscus</name>
    <dbReference type="NCBI Taxonomy" id="624315"/>
    <lineage>
        <taxon>Bacteria</taxon>
        <taxon>Bacillati</taxon>
        <taxon>Actinomycetota</taxon>
        <taxon>Actinomycetes</taxon>
        <taxon>Micromonosporales</taxon>
        <taxon>Micromonosporaceae</taxon>
    </lineage>
</organism>
<evidence type="ECO:0008006" key="4">
    <source>
        <dbReference type="Google" id="ProtNLM"/>
    </source>
</evidence>
<reference evidence="2 3" key="2">
    <citation type="submission" date="2020-03" db="EMBL/GenBank/DDBJ databases">
        <authorList>
            <person name="Ichikawa N."/>
            <person name="Kimura A."/>
            <person name="Kitahashi Y."/>
            <person name="Uohara A."/>
        </authorList>
    </citation>
    <scope>NUCLEOTIDE SEQUENCE [LARGE SCALE GENOMIC DNA]</scope>
    <source>
        <strain evidence="2 3">NBRC 105367</strain>
    </source>
</reference>
<evidence type="ECO:0000313" key="3">
    <source>
        <dbReference type="Proteomes" id="UP000503011"/>
    </source>
</evidence>
<feature type="transmembrane region" description="Helical" evidence="1">
    <location>
        <begin position="20"/>
        <end position="39"/>
    </location>
</feature>
<evidence type="ECO:0000256" key="1">
    <source>
        <dbReference type="SAM" id="Phobius"/>
    </source>
</evidence>
<keyword evidence="3" id="KW-1185">Reference proteome</keyword>
<keyword evidence="1" id="KW-0472">Membrane</keyword>
<name>A0A6F8YGV2_9ACTN</name>
<proteinExistence type="predicted"/>
<dbReference type="KEGG" id="psuu:Psuf_025110"/>
<reference evidence="2 3" key="1">
    <citation type="submission" date="2020-03" db="EMBL/GenBank/DDBJ databases">
        <title>Whole genome shotgun sequence of Phytohabitans suffuscus NBRC 105367.</title>
        <authorList>
            <person name="Komaki H."/>
            <person name="Tamura T."/>
        </authorList>
    </citation>
    <scope>NUCLEOTIDE SEQUENCE [LARGE SCALE GENOMIC DNA]</scope>
    <source>
        <strain evidence="2 3">NBRC 105367</strain>
    </source>
</reference>
<keyword evidence="1" id="KW-0812">Transmembrane</keyword>
<sequence length="177" mass="19123">MDQPSSPPPINSRTPRDMVLSLIVLLVPVLLVVLIYRVVQGGDQPVEVDTAPAIAQARSADAFPVAEPEGLSEDWRTISATFQKAEGGQILRLGYVTPDGAGLQLIQSNVPPDDLLPAELTRSGRAEGTLKVDGQSWQRYTARPGERALVLLERDRTIVIVGGAHEEEQRDLAAAVR</sequence>
<accession>A0A6F8YGV2</accession>